<gene>
    <name evidence="2" type="ORF">MM239_04240</name>
</gene>
<dbReference type="RefSeq" id="WP_241346872.1">
    <property type="nucleotide sequence ID" value="NZ_JAKZGP010000006.1"/>
</dbReference>
<dbReference type="EMBL" id="JAKZGP010000006">
    <property type="protein sequence ID" value="MCH7408592.1"/>
    <property type="molecule type" value="Genomic_DNA"/>
</dbReference>
<organism evidence="2 3">
    <name type="scientific">Belliella filtrata</name>
    <dbReference type="NCBI Taxonomy" id="2923435"/>
    <lineage>
        <taxon>Bacteria</taxon>
        <taxon>Pseudomonadati</taxon>
        <taxon>Bacteroidota</taxon>
        <taxon>Cytophagia</taxon>
        <taxon>Cytophagales</taxon>
        <taxon>Cyclobacteriaceae</taxon>
        <taxon>Belliella</taxon>
    </lineage>
</organism>
<feature type="chain" id="PRO_5046662296" evidence="1">
    <location>
        <begin position="21"/>
        <end position="158"/>
    </location>
</feature>
<feature type="signal peptide" evidence="1">
    <location>
        <begin position="1"/>
        <end position="20"/>
    </location>
</feature>
<dbReference type="Pfam" id="PF04170">
    <property type="entry name" value="NlpE"/>
    <property type="match status" value="1"/>
</dbReference>
<comment type="caution">
    <text evidence="2">The sequence shown here is derived from an EMBL/GenBank/DDBJ whole genome shotgun (WGS) entry which is preliminary data.</text>
</comment>
<sequence length="158" mass="17883">MKIQLNTCGLLLILTIFVFTACQQSKHSEVIVVDDEVFEDEDLSDEFIDHHNALNSLDYMGIYSGMLPCADCEGIETTIELESGNSYVKKTIYLGKKDQQIFESSGTFSWLEDGNTIILEGEDEPNKYLVGENVLFHLDMEGKRITGDLADKYRLVKE</sequence>
<dbReference type="PROSITE" id="PS51257">
    <property type="entry name" value="PROKAR_LIPOPROTEIN"/>
    <property type="match status" value="1"/>
</dbReference>
<accession>A0ABS9UWN9</accession>
<reference evidence="2" key="1">
    <citation type="submission" date="2022-03" db="EMBL/GenBank/DDBJ databases">
        <title>De novo assembled genomes of Belliella spp. (Cyclobacteriaceae) strains.</title>
        <authorList>
            <person name="Szabo A."/>
            <person name="Korponai K."/>
            <person name="Felfoldi T."/>
        </authorList>
    </citation>
    <scope>NUCLEOTIDE SEQUENCE</scope>
    <source>
        <strain evidence="2">DSM 111904</strain>
    </source>
</reference>
<dbReference type="Gene3D" id="2.40.128.640">
    <property type="match status" value="1"/>
</dbReference>
<evidence type="ECO:0000313" key="3">
    <source>
        <dbReference type="Proteomes" id="UP001165489"/>
    </source>
</evidence>
<proteinExistence type="predicted"/>
<evidence type="ECO:0000256" key="1">
    <source>
        <dbReference type="SAM" id="SignalP"/>
    </source>
</evidence>
<keyword evidence="3" id="KW-1185">Reference proteome</keyword>
<dbReference type="Proteomes" id="UP001165489">
    <property type="component" value="Unassembled WGS sequence"/>
</dbReference>
<protein>
    <submittedName>
        <fullName evidence="2">Copper resistance protein NlpE</fullName>
    </submittedName>
</protein>
<name>A0ABS9UWN9_9BACT</name>
<keyword evidence="1" id="KW-0732">Signal</keyword>
<evidence type="ECO:0000313" key="2">
    <source>
        <dbReference type="EMBL" id="MCH7408592.1"/>
    </source>
</evidence>
<dbReference type="InterPro" id="IPR007298">
    <property type="entry name" value="Cu-R_lipoprotein_NlpE"/>
</dbReference>